<protein>
    <submittedName>
        <fullName evidence="1">Uncharacterized protein</fullName>
    </submittedName>
</protein>
<evidence type="ECO:0000313" key="1">
    <source>
        <dbReference type="EMBL" id="EHR63708.1"/>
    </source>
</evidence>
<dbReference type="Proteomes" id="UP000002791">
    <property type="component" value="Chromosome"/>
</dbReference>
<name>H5XN75_9PSEU</name>
<accession>H5XN75</accession>
<dbReference type="RefSeq" id="WP_005460185.1">
    <property type="nucleotide sequence ID" value="NZ_CM001440.1"/>
</dbReference>
<proteinExistence type="predicted"/>
<dbReference type="EMBL" id="CM001440">
    <property type="protein sequence ID" value="EHR63708.1"/>
    <property type="molecule type" value="Genomic_DNA"/>
</dbReference>
<dbReference type="HOGENOM" id="CLU_2791463_0_0_11"/>
<dbReference type="AlphaFoldDB" id="H5XN75"/>
<reference evidence="1 2" key="1">
    <citation type="submission" date="2011-11" db="EMBL/GenBank/DDBJ databases">
        <title>The Noncontiguous Finished sequence of Saccharomonospora cyanea NA-134.</title>
        <authorList>
            <consortium name="US DOE Joint Genome Institute"/>
            <person name="Lucas S."/>
            <person name="Han J."/>
            <person name="Lapidus A."/>
            <person name="Cheng J.-F."/>
            <person name="Goodwin L."/>
            <person name="Pitluck S."/>
            <person name="Peters L."/>
            <person name="Ovchinnikova G."/>
            <person name="Lu M."/>
            <person name="Detter J.C."/>
            <person name="Han C."/>
            <person name="Tapia R."/>
            <person name="Land M."/>
            <person name="Hauser L."/>
            <person name="Kyrpides N."/>
            <person name="Ivanova N."/>
            <person name="Pagani I."/>
            <person name="Brambilla E.-M."/>
            <person name="Klenk H.-P."/>
            <person name="Woyke T."/>
        </authorList>
    </citation>
    <scope>NUCLEOTIDE SEQUENCE [LARGE SCALE GENOMIC DNA]</scope>
    <source>
        <strain evidence="1 2">NA-134</strain>
    </source>
</reference>
<dbReference type="OrthoDB" id="3557038at2"/>
<organism evidence="1 2">
    <name type="scientific">Saccharomonospora cyanea NA-134</name>
    <dbReference type="NCBI Taxonomy" id="882082"/>
    <lineage>
        <taxon>Bacteria</taxon>
        <taxon>Bacillati</taxon>
        <taxon>Actinomycetota</taxon>
        <taxon>Actinomycetes</taxon>
        <taxon>Pseudonocardiales</taxon>
        <taxon>Pseudonocardiaceae</taxon>
        <taxon>Saccharomonospora</taxon>
    </lineage>
</organism>
<dbReference type="STRING" id="882082.SaccyDRAFT_4912"/>
<evidence type="ECO:0000313" key="2">
    <source>
        <dbReference type="Proteomes" id="UP000002791"/>
    </source>
</evidence>
<sequence>MYDAPIALLDPLADDRPTVTFWRIDDDTQPLWPLLDLDVIEARVALRRTDPPTLDVLRRVVDGLRRLV</sequence>
<keyword evidence="2" id="KW-1185">Reference proteome</keyword>
<gene>
    <name evidence="1" type="ORF">SaccyDRAFT_4912</name>
</gene>